<keyword evidence="3" id="KW-1185">Reference proteome</keyword>
<proteinExistence type="predicted"/>
<accession>D7DY93</accession>
<sequence>MFRVLGMPNIRFVNLLAHIPYIIVSFRISTLLINCLKHYLQDCYLFVIFSQLGKIPKVTRRYIFDKVTILWMRNGM</sequence>
<keyword evidence="1" id="KW-0472">Membrane</keyword>
<dbReference type="EMBL" id="CP002059">
    <property type="protein sequence ID" value="ADI65971.1"/>
    <property type="molecule type" value="Genomic_DNA"/>
</dbReference>
<dbReference type="HOGENOM" id="CLU_2650853_0_0_3"/>
<evidence type="ECO:0000313" key="3">
    <source>
        <dbReference type="Proteomes" id="UP000001511"/>
    </source>
</evidence>
<keyword evidence="1" id="KW-0812">Transmembrane</keyword>
<name>D7DY93_NOSA0</name>
<dbReference type="KEGG" id="naz:Aazo_4801"/>
<gene>
    <name evidence="2" type="ordered locus">Aazo_4801</name>
</gene>
<evidence type="ECO:0000313" key="2">
    <source>
        <dbReference type="EMBL" id="ADI65971.1"/>
    </source>
</evidence>
<keyword evidence="1" id="KW-1133">Transmembrane helix</keyword>
<evidence type="ECO:0000256" key="1">
    <source>
        <dbReference type="SAM" id="Phobius"/>
    </source>
</evidence>
<protein>
    <submittedName>
        <fullName evidence="2">Uncharacterized protein</fullName>
    </submittedName>
</protein>
<dbReference type="AlphaFoldDB" id="D7DY93"/>
<organism evidence="2 3">
    <name type="scientific">Nostoc azollae (strain 0708)</name>
    <name type="common">Anabaena azollae (strain 0708)</name>
    <dbReference type="NCBI Taxonomy" id="551115"/>
    <lineage>
        <taxon>Bacteria</taxon>
        <taxon>Bacillati</taxon>
        <taxon>Cyanobacteriota</taxon>
        <taxon>Cyanophyceae</taxon>
        <taxon>Nostocales</taxon>
        <taxon>Nostocaceae</taxon>
        <taxon>Trichormus</taxon>
    </lineage>
</organism>
<dbReference type="Proteomes" id="UP000001511">
    <property type="component" value="Chromosome"/>
</dbReference>
<reference evidence="2 3" key="1">
    <citation type="journal article" date="2010" name="PLoS ONE">
        <title>Genome erosion in a nitrogen-fixing vertically transmitted endosymbiotic multicellular cyanobacterium.</title>
        <authorList>
            <person name="Ran L."/>
            <person name="Larsson J."/>
            <person name="Vigil-Stenman T."/>
            <person name="Nylander J.A."/>
            <person name="Ininbergs K."/>
            <person name="Zheng W.W."/>
            <person name="Lapidus A."/>
            <person name="Lowry S."/>
            <person name="Haselkorn R."/>
            <person name="Bergman B."/>
        </authorList>
    </citation>
    <scope>NUCLEOTIDE SEQUENCE [LARGE SCALE GENOMIC DNA]</scope>
    <source>
        <strain evidence="2 3">0708</strain>
    </source>
</reference>
<feature type="transmembrane region" description="Helical" evidence="1">
    <location>
        <begin position="12"/>
        <end position="33"/>
    </location>
</feature>